<dbReference type="Gene3D" id="3.40.309.10">
    <property type="entry name" value="Aldehyde Dehydrogenase, Chain A, domain 2"/>
    <property type="match status" value="1"/>
</dbReference>
<feature type="domain" description="Aldehyde dehydrogenase" evidence="3">
    <location>
        <begin position="2"/>
        <end position="50"/>
    </location>
</feature>
<dbReference type="AlphaFoldDB" id="C0XMG7"/>
<evidence type="ECO:0000256" key="2">
    <source>
        <dbReference type="ARBA" id="ARBA00023002"/>
    </source>
</evidence>
<dbReference type="InterPro" id="IPR016161">
    <property type="entry name" value="Ald_DH/histidinol_DH"/>
</dbReference>
<reference evidence="4 5" key="1">
    <citation type="submission" date="2009-01" db="EMBL/GenBank/DDBJ databases">
        <authorList>
            <person name="Qin X."/>
            <person name="Bachman B."/>
            <person name="Battles P."/>
            <person name="Bell A."/>
            <person name="Bess C."/>
            <person name="Bickham C."/>
            <person name="Chaboub L."/>
            <person name="Chen D."/>
            <person name="Coyle M."/>
            <person name="Deiros D.R."/>
            <person name="Dinh H."/>
            <person name="Forbes L."/>
            <person name="Fowler G."/>
            <person name="Francisco L."/>
            <person name="Fu Q."/>
            <person name="Gubbala S."/>
            <person name="Hale W."/>
            <person name="Han Y."/>
            <person name="Hemphill L."/>
            <person name="Highlander S.K."/>
            <person name="Hirani K."/>
            <person name="Hogues M."/>
            <person name="Jackson L."/>
            <person name="Jakkamsetti A."/>
            <person name="Javaid M."/>
            <person name="Jiang H."/>
            <person name="Korchina V."/>
            <person name="Kovar C."/>
            <person name="Lara F."/>
            <person name="Lee S."/>
            <person name="Mata R."/>
            <person name="Mathew T."/>
            <person name="Moen C."/>
            <person name="Morales K."/>
            <person name="Munidasa M."/>
            <person name="Nazareth L."/>
            <person name="Ngo R."/>
            <person name="Nguyen L."/>
            <person name="Okwuonu G."/>
            <person name="Ongeri F."/>
            <person name="Patil S."/>
            <person name="Petrosino J."/>
            <person name="Pham C."/>
            <person name="Pham P."/>
            <person name="Pu L.-L."/>
            <person name="Puazo M."/>
            <person name="Raj R."/>
            <person name="Reid J."/>
            <person name="Rouhana J."/>
            <person name="Saada N."/>
            <person name="Shang Y."/>
            <person name="Simmons D."/>
            <person name="Thornton R."/>
            <person name="Warren J."/>
            <person name="Weissenberger G."/>
            <person name="Zhang J."/>
            <person name="Zhang L."/>
            <person name="Zhou C."/>
            <person name="Zhu D."/>
            <person name="Muzny D."/>
            <person name="Worley K."/>
            <person name="Gibbs R."/>
        </authorList>
    </citation>
    <scope>NUCLEOTIDE SEQUENCE [LARGE SCALE GENOMIC DNA]</scope>
    <source>
        <strain evidence="5">ATCC 8290 / DSM 20176 / CCUG 30140 / JCM 1155 / KCTC 3500 / NBRC 15886 / NCIMB 8040 / NRRL B-1843 / 9</strain>
    </source>
</reference>
<dbReference type="InterPro" id="IPR016162">
    <property type="entry name" value="Ald_DH_N"/>
</dbReference>
<comment type="caution">
    <text evidence="4">The sequence shown here is derived from an EMBL/GenBank/DDBJ whole genome shotgun (WGS) entry which is preliminary data.</text>
</comment>
<dbReference type="EMBL" id="ACGP01000189">
    <property type="protein sequence ID" value="EEI23515.1"/>
    <property type="molecule type" value="Genomic_DNA"/>
</dbReference>
<name>C0XMG7_LENH9</name>
<comment type="similarity">
    <text evidence="1">Belongs to the aldehyde dehydrogenase family.</text>
</comment>
<protein>
    <recommendedName>
        <fullName evidence="3">Aldehyde dehydrogenase domain-containing protein</fullName>
    </recommendedName>
</protein>
<dbReference type="Pfam" id="PF00171">
    <property type="entry name" value="Aldedh"/>
    <property type="match status" value="1"/>
</dbReference>
<gene>
    <name evidence="4" type="ORF">HMPREF0519_2428</name>
</gene>
<dbReference type="GO" id="GO:0016620">
    <property type="term" value="F:oxidoreductase activity, acting on the aldehyde or oxo group of donors, NAD or NADP as acceptor"/>
    <property type="evidence" value="ECO:0007669"/>
    <property type="project" value="InterPro"/>
</dbReference>
<dbReference type="Gene3D" id="3.40.605.10">
    <property type="entry name" value="Aldehyde Dehydrogenase, Chain A, domain 1"/>
    <property type="match status" value="1"/>
</dbReference>
<evidence type="ECO:0000313" key="4">
    <source>
        <dbReference type="EMBL" id="EEI23515.1"/>
    </source>
</evidence>
<dbReference type="InterPro" id="IPR015590">
    <property type="entry name" value="Aldehyde_DH_dom"/>
</dbReference>
<dbReference type="HOGENOM" id="CLU_2862069_0_0_9"/>
<evidence type="ECO:0000256" key="1">
    <source>
        <dbReference type="ARBA" id="ARBA00009986"/>
    </source>
</evidence>
<dbReference type="Proteomes" id="UP000003752">
    <property type="component" value="Unassembled WGS sequence"/>
</dbReference>
<organism evidence="4 5">
    <name type="scientific">Lentilactobacillus hilgardii (strain ATCC 8290 / DSM 20176 / CCUG 30140 / JCM 1155 / KCTC 3500 / NBRC 15886 / NCIMB 8040 / NRRL B-1843 / 9)</name>
    <dbReference type="NCBI Taxonomy" id="1423757"/>
    <lineage>
        <taxon>Bacteria</taxon>
        <taxon>Bacillati</taxon>
        <taxon>Bacillota</taxon>
        <taxon>Bacilli</taxon>
        <taxon>Lactobacillales</taxon>
        <taxon>Lactobacillaceae</taxon>
        <taxon>Lentilactobacillus</taxon>
    </lineage>
</organism>
<dbReference type="PATRIC" id="fig|1423757.3.peg.1734"/>
<dbReference type="SUPFAM" id="SSF53720">
    <property type="entry name" value="ALDH-like"/>
    <property type="match status" value="1"/>
</dbReference>
<dbReference type="PANTHER" id="PTHR42804:SF1">
    <property type="entry name" value="ALDEHYDE DEHYDROGENASE-RELATED"/>
    <property type="match status" value="1"/>
</dbReference>
<sequence>MIKEIRAGITWINCYNPTFNEAPWGGYKMSGIGRELGEDGLLEYQETKQININLNPGPVGWYEH</sequence>
<keyword evidence="5" id="KW-1185">Reference proteome</keyword>
<dbReference type="InterPro" id="IPR016163">
    <property type="entry name" value="Ald_DH_C"/>
</dbReference>
<accession>C0XMG7</accession>
<dbReference type="PANTHER" id="PTHR42804">
    <property type="entry name" value="ALDEHYDE DEHYDROGENASE"/>
    <property type="match status" value="1"/>
</dbReference>
<keyword evidence="2" id="KW-0560">Oxidoreductase</keyword>
<dbReference type="FunFam" id="3.40.605.10:FF:000026">
    <property type="entry name" value="Aldehyde dehydrogenase, putative"/>
    <property type="match status" value="1"/>
</dbReference>
<proteinExistence type="inferred from homology"/>
<evidence type="ECO:0000313" key="5">
    <source>
        <dbReference type="Proteomes" id="UP000003752"/>
    </source>
</evidence>
<evidence type="ECO:0000259" key="3">
    <source>
        <dbReference type="Pfam" id="PF00171"/>
    </source>
</evidence>